<dbReference type="Proteomes" id="UP000287651">
    <property type="component" value="Unassembled WGS sequence"/>
</dbReference>
<dbReference type="PANTHER" id="PTHR12455:SF0">
    <property type="entry name" value="NUCLEOLAR COMPLEX PROTEIN 4 HOMOLOG"/>
    <property type="match status" value="1"/>
</dbReference>
<dbReference type="GO" id="GO:0042254">
    <property type="term" value="P:ribosome biogenesis"/>
    <property type="evidence" value="ECO:0007669"/>
    <property type="project" value="InterPro"/>
</dbReference>
<gene>
    <name evidence="2" type="ORF">B296_00055763</name>
</gene>
<protein>
    <submittedName>
        <fullName evidence="2">Uncharacterized protein</fullName>
    </submittedName>
</protein>
<comment type="caution">
    <text evidence="2">The sequence shown here is derived from an EMBL/GenBank/DDBJ whole genome shotgun (WGS) entry which is preliminary data.</text>
</comment>
<feature type="compositionally biased region" description="Basic residues" evidence="1">
    <location>
        <begin position="34"/>
        <end position="51"/>
    </location>
</feature>
<sequence>MTKVLRYFKTLETDSTELEEPLPRPFPSAMASPAKKRKQPQGNKERRKRRSGGTLALDDLKALGHQLLSSRAHINNLPVLLSFLSPSSPVALALESLISLQSFFVPLFPEIPSSLSVPNKRSVAPTDDGEEKDVELVFKDWLRERFGEFLNGLIEITVSGQSVDALRVRILWIVSRYP</sequence>
<dbReference type="AlphaFoldDB" id="A0A426XYK3"/>
<reference evidence="2 3" key="1">
    <citation type="journal article" date="2014" name="Agronomy (Basel)">
        <title>A Draft Genome Sequence for Ensete ventricosum, the Drought-Tolerant Tree Against Hunger.</title>
        <authorList>
            <person name="Harrison J."/>
            <person name="Moore K.A."/>
            <person name="Paszkiewicz K."/>
            <person name="Jones T."/>
            <person name="Grant M."/>
            <person name="Ambacheew D."/>
            <person name="Muzemil S."/>
            <person name="Studholme D.J."/>
        </authorList>
    </citation>
    <scope>NUCLEOTIDE SEQUENCE [LARGE SCALE GENOMIC DNA]</scope>
</reference>
<name>A0A426XYK3_ENSVE</name>
<dbReference type="EMBL" id="AMZH03016485">
    <property type="protein sequence ID" value="RRT44401.1"/>
    <property type="molecule type" value="Genomic_DNA"/>
</dbReference>
<organism evidence="2 3">
    <name type="scientific">Ensete ventricosum</name>
    <name type="common">Abyssinian banana</name>
    <name type="synonym">Musa ensete</name>
    <dbReference type="NCBI Taxonomy" id="4639"/>
    <lineage>
        <taxon>Eukaryota</taxon>
        <taxon>Viridiplantae</taxon>
        <taxon>Streptophyta</taxon>
        <taxon>Embryophyta</taxon>
        <taxon>Tracheophyta</taxon>
        <taxon>Spermatophyta</taxon>
        <taxon>Magnoliopsida</taxon>
        <taxon>Liliopsida</taxon>
        <taxon>Zingiberales</taxon>
        <taxon>Musaceae</taxon>
        <taxon>Ensete</taxon>
    </lineage>
</organism>
<dbReference type="InterPro" id="IPR027193">
    <property type="entry name" value="Noc4"/>
</dbReference>
<feature type="region of interest" description="Disordered" evidence="1">
    <location>
        <begin position="16"/>
        <end position="53"/>
    </location>
</feature>
<dbReference type="GO" id="GO:0032040">
    <property type="term" value="C:small-subunit processome"/>
    <property type="evidence" value="ECO:0007669"/>
    <property type="project" value="TreeGrafter"/>
</dbReference>
<evidence type="ECO:0000313" key="3">
    <source>
        <dbReference type="Proteomes" id="UP000287651"/>
    </source>
</evidence>
<dbReference type="PANTHER" id="PTHR12455">
    <property type="entry name" value="NUCLEOLAR COMPLEX PROTEIN 4"/>
    <property type="match status" value="1"/>
</dbReference>
<dbReference type="GO" id="GO:0030692">
    <property type="term" value="C:Noc4p-Nop14p complex"/>
    <property type="evidence" value="ECO:0007669"/>
    <property type="project" value="TreeGrafter"/>
</dbReference>
<proteinExistence type="predicted"/>
<accession>A0A426XYK3</accession>
<evidence type="ECO:0000256" key="1">
    <source>
        <dbReference type="SAM" id="MobiDB-lite"/>
    </source>
</evidence>
<evidence type="ECO:0000313" key="2">
    <source>
        <dbReference type="EMBL" id="RRT44401.1"/>
    </source>
</evidence>